<dbReference type="GO" id="GO:0005829">
    <property type="term" value="C:cytosol"/>
    <property type="evidence" value="ECO:0007669"/>
    <property type="project" value="TreeGrafter"/>
</dbReference>
<evidence type="ECO:0000313" key="13">
    <source>
        <dbReference type="Proteomes" id="UP000286773"/>
    </source>
</evidence>
<name>A0A430AMI0_9ENTE</name>
<keyword evidence="3 10" id="KW-0963">Cytoplasm</keyword>
<keyword evidence="6 10" id="KW-0067">ATP-binding</keyword>
<evidence type="ECO:0000256" key="9">
    <source>
        <dbReference type="ARBA" id="ARBA00047671"/>
    </source>
</evidence>
<comment type="similarity">
    <text evidence="10">Belongs to the class-II aminoacyl-tRNA synthetase family. ProS type 1 subfamily.</text>
</comment>
<dbReference type="SUPFAM" id="SSF55681">
    <property type="entry name" value="Class II aaRS and biotin synthetases"/>
    <property type="match status" value="1"/>
</dbReference>
<comment type="function">
    <text evidence="10">Catalyzes the attachment of proline to tRNA(Pro) in a two-step reaction: proline is first activated by ATP to form Pro-AMP and then transferred to the acceptor end of tRNA(Pro). As ProRS can inadvertently accommodate and process non-cognate amino acids such as alanine and cysteine, to avoid such errors it has two additional distinct editing activities against alanine. One activity is designated as 'pretransfer' editing and involves the tRNA(Pro)-independent hydrolysis of activated Ala-AMP. The other activity is designated 'posttransfer' editing and involves deacylation of mischarged Ala-tRNA(Pro). The misacylated Cys-tRNA(Pro) is not edited by ProRS.</text>
</comment>
<dbReference type="Gene3D" id="3.30.930.10">
    <property type="entry name" value="Bira Bifunctional Protein, Domain 2"/>
    <property type="match status" value="2"/>
</dbReference>
<dbReference type="CDD" id="cd00861">
    <property type="entry name" value="ProRS_anticodon_short"/>
    <property type="match status" value="1"/>
</dbReference>
<keyword evidence="5 10" id="KW-0547">Nucleotide-binding</keyword>
<dbReference type="InterPro" id="IPR023717">
    <property type="entry name" value="Pro-tRNA-Synthase_IIa_type1"/>
</dbReference>
<comment type="catalytic activity">
    <reaction evidence="9 10">
        <text>tRNA(Pro) + L-proline + ATP = L-prolyl-tRNA(Pro) + AMP + diphosphate</text>
        <dbReference type="Rhea" id="RHEA:14305"/>
        <dbReference type="Rhea" id="RHEA-COMP:9700"/>
        <dbReference type="Rhea" id="RHEA-COMP:9702"/>
        <dbReference type="ChEBI" id="CHEBI:30616"/>
        <dbReference type="ChEBI" id="CHEBI:33019"/>
        <dbReference type="ChEBI" id="CHEBI:60039"/>
        <dbReference type="ChEBI" id="CHEBI:78442"/>
        <dbReference type="ChEBI" id="CHEBI:78532"/>
        <dbReference type="ChEBI" id="CHEBI:456215"/>
        <dbReference type="EC" id="6.1.1.15"/>
    </reaction>
</comment>
<dbReference type="Pfam" id="PF04073">
    <property type="entry name" value="tRNA_edit"/>
    <property type="match status" value="1"/>
</dbReference>
<dbReference type="GO" id="GO:0140096">
    <property type="term" value="F:catalytic activity, acting on a protein"/>
    <property type="evidence" value="ECO:0007669"/>
    <property type="project" value="UniProtKB-ARBA"/>
</dbReference>
<dbReference type="NCBIfam" id="TIGR00409">
    <property type="entry name" value="proS_fam_II"/>
    <property type="match status" value="1"/>
</dbReference>
<evidence type="ECO:0000256" key="3">
    <source>
        <dbReference type="ARBA" id="ARBA00022490"/>
    </source>
</evidence>
<dbReference type="CDD" id="cd04334">
    <property type="entry name" value="ProRS-INS"/>
    <property type="match status" value="1"/>
</dbReference>
<dbReference type="Proteomes" id="UP000286773">
    <property type="component" value="Unassembled WGS sequence"/>
</dbReference>
<dbReference type="InterPro" id="IPR004500">
    <property type="entry name" value="Pro-tRNA-synth_IIa_bac-type"/>
</dbReference>
<dbReference type="OrthoDB" id="9809052at2"/>
<comment type="subcellular location">
    <subcellularLocation>
        <location evidence="1 10">Cytoplasm</location>
    </subcellularLocation>
</comment>
<feature type="domain" description="Aminoacyl-transfer RNA synthetases class-II family profile" evidence="11">
    <location>
        <begin position="33"/>
        <end position="465"/>
    </location>
</feature>
<dbReference type="FunFam" id="3.40.50.800:FF:000011">
    <property type="entry name" value="Proline--tRNA ligase"/>
    <property type="match status" value="1"/>
</dbReference>
<dbReference type="GO" id="GO:0004827">
    <property type="term" value="F:proline-tRNA ligase activity"/>
    <property type="evidence" value="ECO:0007669"/>
    <property type="project" value="UniProtKB-UniRule"/>
</dbReference>
<keyword evidence="4 10" id="KW-0436">Ligase</keyword>
<evidence type="ECO:0000256" key="2">
    <source>
        <dbReference type="ARBA" id="ARBA00011738"/>
    </source>
</evidence>
<evidence type="ECO:0000256" key="6">
    <source>
        <dbReference type="ARBA" id="ARBA00022840"/>
    </source>
</evidence>
<dbReference type="EC" id="6.1.1.15" evidence="10"/>
<dbReference type="InterPro" id="IPR004154">
    <property type="entry name" value="Anticodon-bd"/>
</dbReference>
<dbReference type="InterPro" id="IPR006195">
    <property type="entry name" value="aa-tRNA-synth_II"/>
</dbReference>
<dbReference type="PANTHER" id="PTHR42753:SF2">
    <property type="entry name" value="PROLINE--TRNA LIGASE"/>
    <property type="match status" value="1"/>
</dbReference>
<keyword evidence="7 10" id="KW-0648">Protein biosynthesis</keyword>
<dbReference type="PROSITE" id="PS50862">
    <property type="entry name" value="AA_TRNA_LIGASE_II"/>
    <property type="match status" value="1"/>
</dbReference>
<dbReference type="RefSeq" id="WP_126815127.1">
    <property type="nucleotide sequence ID" value="NZ_NGKC01000022.1"/>
</dbReference>
<dbReference type="Pfam" id="PF03129">
    <property type="entry name" value="HGTP_anticodon"/>
    <property type="match status" value="1"/>
</dbReference>
<proteinExistence type="inferred from homology"/>
<dbReference type="SUPFAM" id="SSF55826">
    <property type="entry name" value="YbaK/ProRS associated domain"/>
    <property type="match status" value="1"/>
</dbReference>
<comment type="domain">
    <text evidence="10">Consists of three domains: the N-terminal catalytic domain, the editing domain and the C-terminal anticodon-binding domain.</text>
</comment>
<dbReference type="Pfam" id="PF00587">
    <property type="entry name" value="tRNA-synt_2b"/>
    <property type="match status" value="1"/>
</dbReference>
<evidence type="ECO:0000256" key="8">
    <source>
        <dbReference type="ARBA" id="ARBA00023146"/>
    </source>
</evidence>
<dbReference type="InterPro" id="IPR036621">
    <property type="entry name" value="Anticodon-bd_dom_sf"/>
</dbReference>
<dbReference type="CDD" id="cd00779">
    <property type="entry name" value="ProRS_core_prok"/>
    <property type="match status" value="1"/>
</dbReference>
<dbReference type="GO" id="GO:0006433">
    <property type="term" value="P:prolyl-tRNA aminoacylation"/>
    <property type="evidence" value="ECO:0007669"/>
    <property type="project" value="UniProtKB-UniRule"/>
</dbReference>
<evidence type="ECO:0000313" key="12">
    <source>
        <dbReference type="EMBL" id="RSU09163.1"/>
    </source>
</evidence>
<dbReference type="InterPro" id="IPR036754">
    <property type="entry name" value="YbaK/aa-tRNA-synt-asso_dom_sf"/>
</dbReference>
<dbReference type="InterPro" id="IPR002314">
    <property type="entry name" value="aa-tRNA-synt_IIb"/>
</dbReference>
<evidence type="ECO:0000256" key="4">
    <source>
        <dbReference type="ARBA" id="ARBA00022598"/>
    </source>
</evidence>
<dbReference type="AlphaFoldDB" id="A0A430AMI0"/>
<dbReference type="PANTHER" id="PTHR42753">
    <property type="entry name" value="MITOCHONDRIAL RIBOSOME PROTEIN L39/PROLYL-TRNA LIGASE FAMILY MEMBER"/>
    <property type="match status" value="1"/>
</dbReference>
<sequence length="568" mass="63285">MRQSKLFMPTLREVPSDAEVLSHKMLLRGGYIRQLASGYYAYLPLAYRVLSKLEQIIREELEAIDAVEMLLPAMIPADLWRESGRFGTYGSELFKVKDQNGKEFILGPTHEETFTELIRNDISSYKKLPLSLFQIQSKYRDEKRPRFGLMRGSEFIMKDAYSFHANGDSLDECFKGFEKAYTRIFERCGLDFRIIMGDNGSMGSYDSKEFIAISEVGEETIVYSDSSDYAANLEIAASQFVSKKSHETPAEVEKIATPGIETIAGLSEFLDMSTEKSIKSLLYIADGKPVLVLMRGEDKLNENKLKAHLQAVNLNQAAPEEAVEHLGADFGSLGPVGISEDIAIIADLHIQDMANAAAGANETGYHYININPGRDFEPEAYVDLRTVEEGELSPDGNGTLKFAKGIELGHIFKLGTFYSESMHATVLDENGRDTPVHMGSYGIGVSRLLAAVVEQYSNEEGVSWPKGIAPFDLHLIPINAKNDVQWDLTLAIEKEMQELGFDCLVDDRAERPGVKFKDADLVGAPFRITVGKKAGEGIVEVKIKQTGEMLEVRREDLRETLEILMNQA</sequence>
<dbReference type="InterPro" id="IPR002316">
    <property type="entry name" value="Pro-tRNA-ligase_IIa"/>
</dbReference>
<dbReference type="InterPro" id="IPR045864">
    <property type="entry name" value="aa-tRNA-synth_II/BPL/LPL"/>
</dbReference>
<dbReference type="InterPro" id="IPR033730">
    <property type="entry name" value="ProRS_core_prok"/>
</dbReference>
<evidence type="ECO:0000256" key="10">
    <source>
        <dbReference type="HAMAP-Rule" id="MF_01569"/>
    </source>
</evidence>
<dbReference type="EMBL" id="NGKC01000022">
    <property type="protein sequence ID" value="RSU09163.1"/>
    <property type="molecule type" value="Genomic_DNA"/>
</dbReference>
<dbReference type="Gene3D" id="3.90.960.10">
    <property type="entry name" value="YbaK/aminoacyl-tRNA synthetase-associated domain"/>
    <property type="match status" value="1"/>
</dbReference>
<dbReference type="GO" id="GO:0016740">
    <property type="term" value="F:transferase activity"/>
    <property type="evidence" value="ECO:0007669"/>
    <property type="project" value="UniProtKB-ARBA"/>
</dbReference>
<evidence type="ECO:0000256" key="1">
    <source>
        <dbReference type="ARBA" id="ARBA00004496"/>
    </source>
</evidence>
<dbReference type="NCBIfam" id="NF006625">
    <property type="entry name" value="PRK09194.1"/>
    <property type="match status" value="1"/>
</dbReference>
<dbReference type="Gene3D" id="3.40.50.800">
    <property type="entry name" value="Anticodon-binding domain"/>
    <property type="match status" value="1"/>
</dbReference>
<reference evidence="12 13" key="1">
    <citation type="submission" date="2017-05" db="EMBL/GenBank/DDBJ databases">
        <title>Vagococcus spp. assemblies.</title>
        <authorList>
            <person name="Gulvik C.A."/>
        </authorList>
    </citation>
    <scope>NUCLEOTIDE SEQUENCE [LARGE SCALE GENOMIC DNA]</scope>
    <source>
        <strain evidence="12 13">LMG 24798</strain>
    </source>
</reference>
<evidence type="ECO:0000256" key="5">
    <source>
        <dbReference type="ARBA" id="ARBA00022741"/>
    </source>
</evidence>
<keyword evidence="13" id="KW-1185">Reference proteome</keyword>
<dbReference type="HAMAP" id="MF_01569">
    <property type="entry name" value="Pro_tRNA_synth_type1"/>
    <property type="match status" value="1"/>
</dbReference>
<dbReference type="InterPro" id="IPR007214">
    <property type="entry name" value="YbaK/aa-tRNA-synth-assoc-dom"/>
</dbReference>
<dbReference type="PRINTS" id="PR01046">
    <property type="entry name" value="TRNASYNTHPRO"/>
</dbReference>
<comment type="caution">
    <text evidence="12">The sequence shown here is derived from an EMBL/GenBank/DDBJ whole genome shotgun (WGS) entry which is preliminary data.</text>
</comment>
<gene>
    <name evidence="10" type="primary">proS</name>
    <name evidence="12" type="ORF">CBF27_13310</name>
</gene>
<protein>
    <recommendedName>
        <fullName evidence="10">Proline--tRNA ligase</fullName>
        <ecNumber evidence="10">6.1.1.15</ecNumber>
    </recommendedName>
    <alternativeName>
        <fullName evidence="10">Prolyl-tRNA synthetase</fullName>
        <shortName evidence="10">ProRS</shortName>
    </alternativeName>
</protein>
<organism evidence="12 13">
    <name type="scientific">Vagococcus acidifermentans</name>
    <dbReference type="NCBI Taxonomy" id="564710"/>
    <lineage>
        <taxon>Bacteria</taxon>
        <taxon>Bacillati</taxon>
        <taxon>Bacillota</taxon>
        <taxon>Bacilli</taxon>
        <taxon>Lactobacillales</taxon>
        <taxon>Enterococcaceae</taxon>
        <taxon>Vagococcus</taxon>
    </lineage>
</organism>
<evidence type="ECO:0000256" key="7">
    <source>
        <dbReference type="ARBA" id="ARBA00022917"/>
    </source>
</evidence>
<dbReference type="InterPro" id="IPR050062">
    <property type="entry name" value="Pro-tRNA_synthetase"/>
</dbReference>
<dbReference type="GO" id="GO:0002161">
    <property type="term" value="F:aminoacyl-tRNA deacylase activity"/>
    <property type="evidence" value="ECO:0007669"/>
    <property type="project" value="InterPro"/>
</dbReference>
<dbReference type="GO" id="GO:0005524">
    <property type="term" value="F:ATP binding"/>
    <property type="evidence" value="ECO:0007669"/>
    <property type="project" value="UniProtKB-UniRule"/>
</dbReference>
<accession>A0A430AMI0</accession>
<dbReference type="InterPro" id="IPR044140">
    <property type="entry name" value="ProRS_anticodon_short"/>
</dbReference>
<comment type="subunit">
    <text evidence="2 10">Homodimer.</text>
</comment>
<evidence type="ECO:0000259" key="11">
    <source>
        <dbReference type="PROSITE" id="PS50862"/>
    </source>
</evidence>
<dbReference type="SUPFAM" id="SSF52954">
    <property type="entry name" value="Class II aaRS ABD-related"/>
    <property type="match status" value="1"/>
</dbReference>
<keyword evidence="8 10" id="KW-0030">Aminoacyl-tRNA synthetase</keyword>